<protein>
    <submittedName>
        <fullName evidence="2">DinB family protein</fullName>
    </submittedName>
</protein>
<gene>
    <name evidence="2" type="ORF">QQ020_27415</name>
</gene>
<evidence type="ECO:0000313" key="2">
    <source>
        <dbReference type="EMBL" id="MDN5215838.1"/>
    </source>
</evidence>
<evidence type="ECO:0000259" key="1">
    <source>
        <dbReference type="Pfam" id="PF12867"/>
    </source>
</evidence>
<organism evidence="2 3">
    <name type="scientific">Agaribacillus aureus</name>
    <dbReference type="NCBI Taxonomy" id="3051825"/>
    <lineage>
        <taxon>Bacteria</taxon>
        <taxon>Pseudomonadati</taxon>
        <taxon>Bacteroidota</taxon>
        <taxon>Cytophagia</taxon>
        <taxon>Cytophagales</taxon>
        <taxon>Splendidivirgaceae</taxon>
        <taxon>Agaribacillus</taxon>
    </lineage>
</organism>
<proteinExistence type="predicted"/>
<dbReference type="InterPro" id="IPR024775">
    <property type="entry name" value="DinB-like"/>
</dbReference>
<dbReference type="Proteomes" id="UP001172083">
    <property type="component" value="Unassembled WGS sequence"/>
</dbReference>
<dbReference type="Pfam" id="PF12867">
    <property type="entry name" value="DinB_2"/>
    <property type="match status" value="1"/>
</dbReference>
<keyword evidence="3" id="KW-1185">Reference proteome</keyword>
<dbReference type="EMBL" id="JAUJEB010000007">
    <property type="protein sequence ID" value="MDN5215838.1"/>
    <property type="molecule type" value="Genomic_DNA"/>
</dbReference>
<reference evidence="2" key="1">
    <citation type="submission" date="2023-06" db="EMBL/GenBank/DDBJ databases">
        <title>Genomic of Agaribacillus aureum.</title>
        <authorList>
            <person name="Wang G."/>
        </authorList>
    </citation>
    <scope>NUCLEOTIDE SEQUENCE</scope>
    <source>
        <strain evidence="2">BMA12</strain>
    </source>
</reference>
<evidence type="ECO:0000313" key="3">
    <source>
        <dbReference type="Proteomes" id="UP001172083"/>
    </source>
</evidence>
<accession>A0ABT8LHU9</accession>
<sequence>MRQIKWFDRKFDFSFDQNIFPSIIDRLSGVPIRLAHKVEAIPGEHLTIKPDNTWSIAENIGHLIDLEPLWQGRLEDILNGEKELREADLLNKKTDQANHNDQDVNELVQTFSGMRRATVAMLEALTEVEVYKFALHPRLKKPMRTMDLFLFVAEHDDHHLARITEINKMLSRHKTINQELHK</sequence>
<feature type="domain" description="DinB-like" evidence="1">
    <location>
        <begin position="33"/>
        <end position="161"/>
    </location>
</feature>
<dbReference type="Gene3D" id="1.20.120.450">
    <property type="entry name" value="dinb family like domain"/>
    <property type="match status" value="1"/>
</dbReference>
<name>A0ABT8LHU9_9BACT</name>
<dbReference type="RefSeq" id="WP_346761175.1">
    <property type="nucleotide sequence ID" value="NZ_JAUJEB010000007.1"/>
</dbReference>
<comment type="caution">
    <text evidence="2">The sequence shown here is derived from an EMBL/GenBank/DDBJ whole genome shotgun (WGS) entry which is preliminary data.</text>
</comment>
<dbReference type="SUPFAM" id="SSF109854">
    <property type="entry name" value="DinB/YfiT-like putative metalloenzymes"/>
    <property type="match status" value="1"/>
</dbReference>
<dbReference type="InterPro" id="IPR034660">
    <property type="entry name" value="DinB/YfiT-like"/>
</dbReference>